<name>A0A6A9QIA7_ACIIN</name>
<dbReference type="Proteomes" id="UP000440125">
    <property type="component" value="Unassembled WGS sequence"/>
</dbReference>
<dbReference type="Pfam" id="PF08394">
    <property type="entry name" value="Arc_trans_TRASH"/>
    <property type="match status" value="1"/>
</dbReference>
<dbReference type="InterPro" id="IPR036390">
    <property type="entry name" value="WH_DNA-bd_sf"/>
</dbReference>
<evidence type="ECO:0000256" key="4">
    <source>
        <dbReference type="SAM" id="Coils"/>
    </source>
</evidence>
<dbReference type="InterPro" id="IPR019888">
    <property type="entry name" value="Tscrpt_reg_AsnC-like"/>
</dbReference>
<evidence type="ECO:0000259" key="5">
    <source>
        <dbReference type="SMART" id="SM00746"/>
    </source>
</evidence>
<dbReference type="Gene3D" id="1.10.10.10">
    <property type="entry name" value="Winged helix-like DNA-binding domain superfamily/Winged helix DNA-binding domain"/>
    <property type="match status" value="1"/>
</dbReference>
<dbReference type="InterPro" id="IPR013603">
    <property type="entry name" value="TRASH_TR_C_prok"/>
</dbReference>
<dbReference type="OrthoDB" id="33200at2157"/>
<dbReference type="InterPro" id="IPR011991">
    <property type="entry name" value="ArsR-like_HTH"/>
</dbReference>
<dbReference type="SMART" id="SM00344">
    <property type="entry name" value="HTH_ASNC"/>
    <property type="match status" value="1"/>
</dbReference>
<dbReference type="InterPro" id="IPR000485">
    <property type="entry name" value="AsnC-type_HTH_dom"/>
</dbReference>
<sequence>MTYVNYETNEVKLGDLEYRVLQLLKENSRIPVSEIAKKLKVSRSTVSRIITSLQEKGIKFTVEYNEGVTAFVVTSKCPQNAECFELIDGNIMAVIHARDLNELEEELKKINDEKKYLFLSHKKVGKINVRVEMRCDYCGGVIRGSPLILKKGRKTYYACCKACLDGLKNKLK</sequence>
<dbReference type="EMBL" id="WFIY01000004">
    <property type="protein sequence ID" value="MUM64980.1"/>
    <property type="molecule type" value="Genomic_DNA"/>
</dbReference>
<evidence type="ECO:0000256" key="2">
    <source>
        <dbReference type="ARBA" id="ARBA00023125"/>
    </source>
</evidence>
<evidence type="ECO:0000256" key="1">
    <source>
        <dbReference type="ARBA" id="ARBA00023015"/>
    </source>
</evidence>
<organism evidence="6 7">
    <name type="scientific">Acidianus infernus</name>
    <dbReference type="NCBI Taxonomy" id="12915"/>
    <lineage>
        <taxon>Archaea</taxon>
        <taxon>Thermoproteota</taxon>
        <taxon>Thermoprotei</taxon>
        <taxon>Sulfolobales</taxon>
        <taxon>Sulfolobaceae</taxon>
        <taxon>Acidianus</taxon>
    </lineage>
</organism>
<dbReference type="RefSeq" id="WP_155864420.1">
    <property type="nucleotide sequence ID" value="NZ_WFIY01000004.1"/>
</dbReference>
<keyword evidence="4" id="KW-0175">Coiled coil</keyword>
<dbReference type="GO" id="GO:0043565">
    <property type="term" value="F:sequence-specific DNA binding"/>
    <property type="evidence" value="ECO:0007669"/>
    <property type="project" value="InterPro"/>
</dbReference>
<dbReference type="AlphaFoldDB" id="A0A6A9QIA7"/>
<keyword evidence="1" id="KW-0805">Transcription regulation</keyword>
<dbReference type="SMART" id="SM00746">
    <property type="entry name" value="TRASH"/>
    <property type="match status" value="1"/>
</dbReference>
<keyword evidence="3" id="KW-0804">Transcription</keyword>
<feature type="coiled-coil region" evidence="4">
    <location>
        <begin position="93"/>
        <end position="120"/>
    </location>
</feature>
<dbReference type="SUPFAM" id="SSF46785">
    <property type="entry name" value="Winged helix' DNA-binding domain"/>
    <property type="match status" value="1"/>
</dbReference>
<dbReference type="InterPro" id="IPR036388">
    <property type="entry name" value="WH-like_DNA-bd_sf"/>
</dbReference>
<reference evidence="6 7" key="1">
    <citation type="submission" date="2019-10" db="EMBL/GenBank/DDBJ databases">
        <title>Genome Sequences from Six Type Strain Members of the Archaeal Family Sulfolobaceae: Acidianus ambivalens, Acidianus infernus, Metallosphaera prunae, Stygiolobus azoricus, Sulfolobus metallicus, and Sulfurisphaera ohwakuensis.</title>
        <authorList>
            <person name="Counts J.A."/>
            <person name="Kelly R.M."/>
        </authorList>
    </citation>
    <scope>NUCLEOTIDE SEQUENCE [LARGE SCALE GENOMIC DNA]</scope>
    <source>
        <strain evidence="6 7">DSM 3191</strain>
    </source>
</reference>
<keyword evidence="7" id="KW-1185">Reference proteome</keyword>
<keyword evidence="2" id="KW-0238">DNA-binding</keyword>
<comment type="caution">
    <text evidence="6">The sequence shown here is derived from an EMBL/GenBank/DDBJ whole genome shotgun (WGS) entry which is preliminary data.</text>
</comment>
<evidence type="ECO:0000313" key="6">
    <source>
        <dbReference type="EMBL" id="MUM64980.1"/>
    </source>
</evidence>
<accession>A0A6A9QIA7</accession>
<dbReference type="PRINTS" id="PR00033">
    <property type="entry name" value="HTHASNC"/>
</dbReference>
<evidence type="ECO:0000313" key="7">
    <source>
        <dbReference type="Proteomes" id="UP000440125"/>
    </source>
</evidence>
<evidence type="ECO:0000256" key="3">
    <source>
        <dbReference type="ARBA" id="ARBA00023163"/>
    </source>
</evidence>
<dbReference type="CDD" id="cd00090">
    <property type="entry name" value="HTH_ARSR"/>
    <property type="match status" value="1"/>
</dbReference>
<dbReference type="InterPro" id="IPR011017">
    <property type="entry name" value="TRASH_dom"/>
</dbReference>
<gene>
    <name evidence="6" type="ORF">D1867_06945</name>
</gene>
<proteinExistence type="predicted"/>
<feature type="domain" description="TRASH" evidence="5">
    <location>
        <begin position="135"/>
        <end position="171"/>
    </location>
</feature>
<protein>
    <submittedName>
        <fullName evidence="6">TRASH domain-containing protein</fullName>
    </submittedName>
</protein>
<dbReference type="Pfam" id="PF13412">
    <property type="entry name" value="HTH_24"/>
    <property type="match status" value="1"/>
</dbReference>